<comment type="caution">
    <text evidence="2">The sequence shown here is derived from an EMBL/GenBank/DDBJ whole genome shotgun (WGS) entry which is preliminary data.</text>
</comment>
<proteinExistence type="predicted"/>
<sequence>MGDAWTRATGRDDEDYYEARETAAPPAAEPDTDGGGTPVGASTRPAGESWDFDDEDENRRRLPRLAALFS</sequence>
<dbReference type="Proteomes" id="UP000641803">
    <property type="component" value="Unassembled WGS sequence"/>
</dbReference>
<evidence type="ECO:0000313" key="2">
    <source>
        <dbReference type="EMBL" id="MBD7950669.1"/>
    </source>
</evidence>
<organism evidence="2 3">
    <name type="scientific">Oerskovia rustica</name>
    <dbReference type="NCBI Taxonomy" id="2762237"/>
    <lineage>
        <taxon>Bacteria</taxon>
        <taxon>Bacillati</taxon>
        <taxon>Actinomycetota</taxon>
        <taxon>Actinomycetes</taxon>
        <taxon>Micrococcales</taxon>
        <taxon>Cellulomonadaceae</taxon>
        <taxon>Oerskovia</taxon>
    </lineage>
</organism>
<evidence type="ECO:0000256" key="1">
    <source>
        <dbReference type="SAM" id="MobiDB-lite"/>
    </source>
</evidence>
<feature type="region of interest" description="Disordered" evidence="1">
    <location>
        <begin position="1"/>
        <end position="70"/>
    </location>
</feature>
<gene>
    <name evidence="2" type="ORF">H9652_09655</name>
</gene>
<evidence type="ECO:0000313" key="3">
    <source>
        <dbReference type="Proteomes" id="UP000641803"/>
    </source>
</evidence>
<keyword evidence="3" id="KW-1185">Reference proteome</keyword>
<protein>
    <submittedName>
        <fullName evidence="2">Uncharacterized protein</fullName>
    </submittedName>
</protein>
<name>A0ABR8RSH0_9CELL</name>
<accession>A0ABR8RSH0</accession>
<dbReference type="EMBL" id="JACSQQ010000013">
    <property type="protein sequence ID" value="MBD7950669.1"/>
    <property type="molecule type" value="Genomic_DNA"/>
</dbReference>
<reference evidence="2 3" key="1">
    <citation type="submission" date="2020-08" db="EMBL/GenBank/DDBJ databases">
        <title>A Genomic Blueprint of the Chicken Gut Microbiome.</title>
        <authorList>
            <person name="Gilroy R."/>
            <person name="Ravi A."/>
            <person name="Getino M."/>
            <person name="Pursley I."/>
            <person name="Horton D.L."/>
            <person name="Alikhan N.-F."/>
            <person name="Baker D."/>
            <person name="Gharbi K."/>
            <person name="Hall N."/>
            <person name="Watson M."/>
            <person name="Adriaenssens E.M."/>
            <person name="Foster-Nyarko E."/>
            <person name="Jarju S."/>
            <person name="Secka A."/>
            <person name="Antonio M."/>
            <person name="Oren A."/>
            <person name="Chaudhuri R."/>
            <person name="La Ragione R.M."/>
            <person name="Hildebrand F."/>
            <person name="Pallen M.J."/>
        </authorList>
    </citation>
    <scope>NUCLEOTIDE SEQUENCE [LARGE SCALE GENOMIC DNA]</scope>
    <source>
        <strain evidence="2 3">Sa4CUA1</strain>
    </source>
</reference>
<dbReference type="RefSeq" id="WP_191796037.1">
    <property type="nucleotide sequence ID" value="NZ_JACSQQ010000013.1"/>
</dbReference>